<proteinExistence type="predicted"/>
<reference evidence="1" key="1">
    <citation type="submission" date="2024-03" db="EMBL/GenBank/DDBJ databases">
        <title>WGS assembly of Saponaria officinalis var. Norfolk2.</title>
        <authorList>
            <person name="Jenkins J."/>
            <person name="Shu S."/>
            <person name="Grimwood J."/>
            <person name="Barry K."/>
            <person name="Goodstein D."/>
            <person name="Schmutz J."/>
            <person name="Leebens-Mack J."/>
            <person name="Osbourn A."/>
        </authorList>
    </citation>
    <scope>NUCLEOTIDE SEQUENCE [LARGE SCALE GENOMIC DNA]</scope>
    <source>
        <strain evidence="1">JIC</strain>
    </source>
</reference>
<dbReference type="Proteomes" id="UP001443914">
    <property type="component" value="Unassembled WGS sequence"/>
</dbReference>
<gene>
    <name evidence="1" type="ORF">RND81_07G114900</name>
</gene>
<keyword evidence="2" id="KW-1185">Reference proteome</keyword>
<dbReference type="EMBL" id="JBDFQZ010000007">
    <property type="protein sequence ID" value="KAK9706291.1"/>
    <property type="molecule type" value="Genomic_DNA"/>
</dbReference>
<evidence type="ECO:0000313" key="2">
    <source>
        <dbReference type="Proteomes" id="UP001443914"/>
    </source>
</evidence>
<dbReference type="AlphaFoldDB" id="A0AAW1JQU9"/>
<evidence type="ECO:0008006" key="3">
    <source>
        <dbReference type="Google" id="ProtNLM"/>
    </source>
</evidence>
<protein>
    <recommendedName>
        <fullName evidence="3">Mitochondrial protein</fullName>
    </recommendedName>
</protein>
<comment type="caution">
    <text evidence="1">The sequence shown here is derived from an EMBL/GenBank/DDBJ whole genome shotgun (WGS) entry which is preliminary data.</text>
</comment>
<accession>A0AAW1JQU9</accession>
<organism evidence="1 2">
    <name type="scientific">Saponaria officinalis</name>
    <name type="common">Common soapwort</name>
    <name type="synonym">Lychnis saponaria</name>
    <dbReference type="NCBI Taxonomy" id="3572"/>
    <lineage>
        <taxon>Eukaryota</taxon>
        <taxon>Viridiplantae</taxon>
        <taxon>Streptophyta</taxon>
        <taxon>Embryophyta</taxon>
        <taxon>Tracheophyta</taxon>
        <taxon>Spermatophyta</taxon>
        <taxon>Magnoliopsida</taxon>
        <taxon>eudicotyledons</taxon>
        <taxon>Gunneridae</taxon>
        <taxon>Pentapetalae</taxon>
        <taxon>Caryophyllales</taxon>
        <taxon>Caryophyllaceae</taxon>
        <taxon>Caryophylleae</taxon>
        <taxon>Saponaria</taxon>
    </lineage>
</organism>
<name>A0AAW1JQU9_SAPOF</name>
<sequence length="118" mass="13368">MALLGKQAWRLCTGVDNLASRVLAGKYFPNSSFLHSELGHNPSFTWRSIWEAKKVMFKGLRRKIGNGTNTKIWEDAWIPGTQIGRIITTKPAECPWECVSDLIEEGEIQKGEIVFFTI</sequence>
<evidence type="ECO:0000313" key="1">
    <source>
        <dbReference type="EMBL" id="KAK9706291.1"/>
    </source>
</evidence>